<accession>A0A2C8FE67</accession>
<dbReference type="KEGG" id="pprf:DPRO_3272"/>
<dbReference type="AlphaFoldDB" id="A0A2C8FE67"/>
<evidence type="ECO:0000313" key="1">
    <source>
        <dbReference type="EMBL" id="SOB60184.1"/>
    </source>
</evidence>
<keyword evidence="2" id="KW-1185">Reference proteome</keyword>
<dbReference type="Proteomes" id="UP000219215">
    <property type="component" value="Chromosome DPRO"/>
</dbReference>
<protein>
    <submittedName>
        <fullName evidence="1">Uncharacterized protein</fullName>
    </submittedName>
</protein>
<reference evidence="2" key="1">
    <citation type="submission" date="2017-09" db="EMBL/GenBank/DDBJ databases">
        <authorList>
            <person name="Regsiter A."/>
            <person name="William W."/>
        </authorList>
    </citation>
    <scope>NUCLEOTIDE SEQUENCE [LARGE SCALE GENOMIC DNA]</scope>
    <source>
        <strain evidence="2">500-1</strain>
    </source>
</reference>
<gene>
    <name evidence="1" type="ORF">DPRO_3272</name>
</gene>
<organism evidence="1 2">
    <name type="scientific">Pseudodesulfovibrio profundus</name>
    <dbReference type="NCBI Taxonomy" id="57320"/>
    <lineage>
        <taxon>Bacteria</taxon>
        <taxon>Pseudomonadati</taxon>
        <taxon>Thermodesulfobacteriota</taxon>
        <taxon>Desulfovibrionia</taxon>
        <taxon>Desulfovibrionales</taxon>
        <taxon>Desulfovibrionaceae</taxon>
    </lineage>
</organism>
<dbReference type="EMBL" id="LT907975">
    <property type="protein sequence ID" value="SOB60184.1"/>
    <property type="molecule type" value="Genomic_DNA"/>
</dbReference>
<proteinExistence type="predicted"/>
<name>A0A2C8FE67_9BACT</name>
<evidence type="ECO:0000313" key="2">
    <source>
        <dbReference type="Proteomes" id="UP000219215"/>
    </source>
</evidence>
<sequence>MKQAQYNELRLGIIGNWLKLIREQAAMEIVGEPEALFCLL</sequence>